<proteinExistence type="predicted"/>
<sequence length="120" mass="13037">MIEINATSQALSVVLEEVSQGVSYIYVVPSHIDIAQSMALASQLRTPTGKNRSRIMQFGDAILRFAPAANDPTATTRAWGGLVEIDPEVFLAVDSADAQAWRGVQLVCASRFARDNRRTS</sequence>
<evidence type="ECO:0000313" key="2">
    <source>
        <dbReference type="Proteomes" id="UP001157961"/>
    </source>
</evidence>
<name>A0ABY1PEK5_9RHOB</name>
<evidence type="ECO:0000313" key="1">
    <source>
        <dbReference type="EMBL" id="SMP32098.1"/>
    </source>
</evidence>
<gene>
    <name evidence="1" type="ORF">SAMN06265373_108128</name>
</gene>
<organism evidence="1 2">
    <name type="scientific">Shimia sagamensis</name>
    <dbReference type="NCBI Taxonomy" id="1566352"/>
    <lineage>
        <taxon>Bacteria</taxon>
        <taxon>Pseudomonadati</taxon>
        <taxon>Pseudomonadota</taxon>
        <taxon>Alphaproteobacteria</taxon>
        <taxon>Rhodobacterales</taxon>
        <taxon>Roseobacteraceae</taxon>
    </lineage>
</organism>
<dbReference type="EMBL" id="FXTY01000008">
    <property type="protein sequence ID" value="SMP32098.1"/>
    <property type="molecule type" value="Genomic_DNA"/>
</dbReference>
<keyword evidence="2" id="KW-1185">Reference proteome</keyword>
<protein>
    <submittedName>
        <fullName evidence="1">Uncharacterized protein</fullName>
    </submittedName>
</protein>
<dbReference type="RefSeq" id="WP_283427426.1">
    <property type="nucleotide sequence ID" value="NZ_FXTY01000008.1"/>
</dbReference>
<accession>A0ABY1PEK5</accession>
<comment type="caution">
    <text evidence="1">The sequence shown here is derived from an EMBL/GenBank/DDBJ whole genome shotgun (WGS) entry which is preliminary data.</text>
</comment>
<dbReference type="Proteomes" id="UP001157961">
    <property type="component" value="Unassembled WGS sequence"/>
</dbReference>
<reference evidence="1 2" key="1">
    <citation type="submission" date="2017-05" db="EMBL/GenBank/DDBJ databases">
        <authorList>
            <person name="Varghese N."/>
            <person name="Submissions S."/>
        </authorList>
    </citation>
    <scope>NUCLEOTIDE SEQUENCE [LARGE SCALE GENOMIC DNA]</scope>
    <source>
        <strain evidence="1 2">DSM 29734</strain>
    </source>
</reference>